<dbReference type="AlphaFoldDB" id="A0A8H6S7D1"/>
<organism evidence="1 2">
    <name type="scientific">Mycena indigotica</name>
    <dbReference type="NCBI Taxonomy" id="2126181"/>
    <lineage>
        <taxon>Eukaryota</taxon>
        <taxon>Fungi</taxon>
        <taxon>Dikarya</taxon>
        <taxon>Basidiomycota</taxon>
        <taxon>Agaricomycotina</taxon>
        <taxon>Agaricomycetes</taxon>
        <taxon>Agaricomycetidae</taxon>
        <taxon>Agaricales</taxon>
        <taxon>Marasmiineae</taxon>
        <taxon>Mycenaceae</taxon>
        <taxon>Mycena</taxon>
    </lineage>
</organism>
<name>A0A8H6S7D1_9AGAR</name>
<comment type="caution">
    <text evidence="1">The sequence shown here is derived from an EMBL/GenBank/DDBJ whole genome shotgun (WGS) entry which is preliminary data.</text>
</comment>
<sequence length="111" mass="12956">MLGLPSLLRKRLDTALYEQSVQRVAFEDFSREQTERVPIWKAMVLEYEADGTKPNSYEGKDEGLTEAQVREKLEAEEERQNSAGRLRIHEITPVTLRAMEHILPWNMLRTL</sequence>
<dbReference type="GeneID" id="59350693"/>
<keyword evidence="2" id="KW-1185">Reference proteome</keyword>
<accession>A0A8H6S7D1</accession>
<dbReference type="RefSeq" id="XP_037215103.1">
    <property type="nucleotide sequence ID" value="XM_037368177.1"/>
</dbReference>
<evidence type="ECO:0000313" key="2">
    <source>
        <dbReference type="Proteomes" id="UP000636479"/>
    </source>
</evidence>
<proteinExistence type="predicted"/>
<dbReference type="OrthoDB" id="3257768at2759"/>
<gene>
    <name evidence="1" type="ORF">MIND_01165700</name>
</gene>
<dbReference type="Proteomes" id="UP000636479">
    <property type="component" value="Unassembled WGS sequence"/>
</dbReference>
<reference evidence="1" key="1">
    <citation type="submission" date="2020-05" db="EMBL/GenBank/DDBJ databases">
        <title>Mycena genomes resolve the evolution of fungal bioluminescence.</title>
        <authorList>
            <person name="Tsai I.J."/>
        </authorList>
    </citation>
    <scope>NUCLEOTIDE SEQUENCE</scope>
    <source>
        <strain evidence="1">171206Taipei</strain>
    </source>
</reference>
<dbReference type="EMBL" id="JACAZF010000011">
    <property type="protein sequence ID" value="KAF7292675.1"/>
    <property type="molecule type" value="Genomic_DNA"/>
</dbReference>
<evidence type="ECO:0000313" key="1">
    <source>
        <dbReference type="EMBL" id="KAF7292675.1"/>
    </source>
</evidence>
<protein>
    <submittedName>
        <fullName evidence="1">CxC2 domain-containing protein</fullName>
    </submittedName>
</protein>